<evidence type="ECO:0000256" key="1">
    <source>
        <dbReference type="SAM" id="Phobius"/>
    </source>
</evidence>
<name>A0A1Q9E2Z4_SYMMI</name>
<sequence>MTIIPLAFGIFQLLMAFHGGGFSAAIGGDLAARPLVVSKWVTWIQLEFFGVLLDFYMHEDLLQSQGDDLQQLHDSIYQDYQFVSSFNSVSDRLARKIVRDLAGRAQFKPVEKRVNTAEGVVTATTECLFEVLLAGPLIFLALDYAGGLSGGVYYDGLACLHPDPLSSAALLMGSEARERGTGKIIYGFMTCTGYRPVCIAGLLGDLAVLLPSRPAEQWGVILYFFVMILWAAASGGVVETKRKGDGHGWIVKVLELVHNMTQYILAYVSQRWYFTPYVDDQKIDLPQIFLVAEATWNLFRLSLSL</sequence>
<dbReference type="AlphaFoldDB" id="A0A1Q9E2Z4"/>
<dbReference type="Proteomes" id="UP000186817">
    <property type="component" value="Unassembled WGS sequence"/>
</dbReference>
<gene>
    <name evidence="2" type="ORF">AK812_SmicGene15422</name>
</gene>
<proteinExistence type="predicted"/>
<accession>A0A1Q9E2Z4</accession>
<dbReference type="EMBL" id="LSRX01000281">
    <property type="protein sequence ID" value="OLQ01798.1"/>
    <property type="molecule type" value="Genomic_DNA"/>
</dbReference>
<dbReference type="OrthoDB" id="420519at2759"/>
<evidence type="ECO:0000313" key="3">
    <source>
        <dbReference type="Proteomes" id="UP000186817"/>
    </source>
</evidence>
<organism evidence="2 3">
    <name type="scientific">Symbiodinium microadriaticum</name>
    <name type="common">Dinoflagellate</name>
    <name type="synonym">Zooxanthella microadriatica</name>
    <dbReference type="NCBI Taxonomy" id="2951"/>
    <lineage>
        <taxon>Eukaryota</taxon>
        <taxon>Sar</taxon>
        <taxon>Alveolata</taxon>
        <taxon>Dinophyceae</taxon>
        <taxon>Suessiales</taxon>
        <taxon>Symbiodiniaceae</taxon>
        <taxon>Symbiodinium</taxon>
    </lineage>
</organism>
<protein>
    <submittedName>
        <fullName evidence="2">Uncharacterized protein</fullName>
    </submittedName>
</protein>
<feature type="transmembrane region" description="Helical" evidence="1">
    <location>
        <begin position="184"/>
        <end position="208"/>
    </location>
</feature>
<keyword evidence="1" id="KW-0472">Membrane</keyword>
<keyword evidence="3" id="KW-1185">Reference proteome</keyword>
<evidence type="ECO:0000313" key="2">
    <source>
        <dbReference type="EMBL" id="OLQ01798.1"/>
    </source>
</evidence>
<keyword evidence="1" id="KW-1133">Transmembrane helix</keyword>
<comment type="caution">
    <text evidence="2">The sequence shown here is derived from an EMBL/GenBank/DDBJ whole genome shotgun (WGS) entry which is preliminary data.</text>
</comment>
<keyword evidence="1" id="KW-0812">Transmembrane</keyword>
<feature type="transmembrane region" description="Helical" evidence="1">
    <location>
        <begin position="220"/>
        <end position="238"/>
    </location>
</feature>
<reference evidence="2 3" key="1">
    <citation type="submission" date="2016-02" db="EMBL/GenBank/DDBJ databases">
        <title>Genome analysis of coral dinoflagellate symbionts highlights evolutionary adaptations to a symbiotic lifestyle.</title>
        <authorList>
            <person name="Aranda M."/>
            <person name="Li Y."/>
            <person name="Liew Y.J."/>
            <person name="Baumgarten S."/>
            <person name="Simakov O."/>
            <person name="Wilson M."/>
            <person name="Piel J."/>
            <person name="Ashoor H."/>
            <person name="Bougouffa S."/>
            <person name="Bajic V.B."/>
            <person name="Ryu T."/>
            <person name="Ravasi T."/>
            <person name="Bayer T."/>
            <person name="Micklem G."/>
            <person name="Kim H."/>
            <person name="Bhak J."/>
            <person name="Lajeunesse T.C."/>
            <person name="Voolstra C.R."/>
        </authorList>
    </citation>
    <scope>NUCLEOTIDE SEQUENCE [LARGE SCALE GENOMIC DNA]</scope>
    <source>
        <strain evidence="2 3">CCMP2467</strain>
    </source>
</reference>